<dbReference type="STRING" id="282676.B6F84_10525"/>
<dbReference type="OrthoDB" id="7819at2157"/>
<sequence>MTKITVTAELRPSENEAKVLLAISNFFDFEYLRREKIQYEVIIAESKTLRSLEKFHKALREERILDVARKYLRKGMSDDSITFMLHKQAAAIGRLSFVDDEKESPLGPIVFHIEYRKPEEVIDWLAPRTSKGVPLWNNSIPDD</sequence>
<dbReference type="NCBIfam" id="NF001687">
    <property type="entry name" value="PRK00447.1"/>
    <property type="match status" value="1"/>
</dbReference>
<dbReference type="InterPro" id="IPR022803">
    <property type="entry name" value="Ribosomal_uL5_dom_sf"/>
</dbReference>
<accession>A0A1W6K1I3</accession>
<evidence type="ECO:0000313" key="3">
    <source>
        <dbReference type="Proteomes" id="UP000193404"/>
    </source>
</evidence>
<proteinExistence type="inferred from homology"/>
<evidence type="ECO:0000256" key="1">
    <source>
        <dbReference type="HAMAP-Rule" id="MF_01112"/>
    </source>
</evidence>
<comment type="similarity">
    <text evidence="1">Belongs to the UPF0201 family.</text>
</comment>
<dbReference type="Proteomes" id="UP000193404">
    <property type="component" value="Chromosome"/>
</dbReference>
<name>A0A1W6K1I3_9CREN</name>
<evidence type="ECO:0000313" key="2">
    <source>
        <dbReference type="EMBL" id="ARM76411.1"/>
    </source>
</evidence>
<dbReference type="PANTHER" id="PTHR39652">
    <property type="entry name" value="UPF0201 PROTEIN TK1335"/>
    <property type="match status" value="1"/>
</dbReference>
<dbReference type="InterPro" id="IPR002739">
    <property type="entry name" value="PAB1135-like"/>
</dbReference>
<dbReference type="SUPFAM" id="SSF55282">
    <property type="entry name" value="RL5-like"/>
    <property type="match status" value="1"/>
</dbReference>
<reference evidence="2 3" key="1">
    <citation type="submission" date="2017-03" db="EMBL/GenBank/DDBJ databases">
        <title>Sulfur activation and transportation mechanism of thermophilic Archaea Acidianus manzaensis YN-25.</title>
        <authorList>
            <person name="Ma Y."/>
            <person name="Yang Y."/>
            <person name="Xia J."/>
        </authorList>
    </citation>
    <scope>NUCLEOTIDE SEQUENCE [LARGE SCALE GENOMIC DNA]</scope>
    <source>
        <strain evidence="2 3">YN-25</strain>
    </source>
</reference>
<dbReference type="PANTHER" id="PTHR39652:SF1">
    <property type="entry name" value="UPF0201 PROTEIN TK1335"/>
    <property type="match status" value="1"/>
</dbReference>
<dbReference type="RefSeq" id="WP_148692200.1">
    <property type="nucleotide sequence ID" value="NZ_CP020477.1"/>
</dbReference>
<organism evidence="2 3">
    <name type="scientific">Acidianus manzaensis</name>
    <dbReference type="NCBI Taxonomy" id="282676"/>
    <lineage>
        <taxon>Archaea</taxon>
        <taxon>Thermoproteota</taxon>
        <taxon>Thermoprotei</taxon>
        <taxon>Sulfolobales</taxon>
        <taxon>Sulfolobaceae</taxon>
        <taxon>Acidianus</taxon>
    </lineage>
</organism>
<protein>
    <recommendedName>
        <fullName evidence="1">UPF0201 protein B6F84_10525</fullName>
    </recommendedName>
</protein>
<dbReference type="AlphaFoldDB" id="A0A1W6K1I3"/>
<gene>
    <name evidence="2" type="ORF">B6F84_10525</name>
</gene>
<dbReference type="KEGG" id="aman:B6F84_10525"/>
<dbReference type="EMBL" id="CP020477">
    <property type="protein sequence ID" value="ARM76411.1"/>
    <property type="molecule type" value="Genomic_DNA"/>
</dbReference>
<dbReference type="GeneID" id="41591363"/>
<dbReference type="HAMAP" id="MF_01112">
    <property type="entry name" value="UPF0201"/>
    <property type="match status" value="1"/>
</dbReference>
<dbReference type="Pfam" id="PF01877">
    <property type="entry name" value="RNA_binding"/>
    <property type="match status" value="1"/>
</dbReference>
<keyword evidence="3" id="KW-1185">Reference proteome</keyword>
<dbReference type="Gene3D" id="3.30.1440.10">
    <property type="match status" value="1"/>
</dbReference>